<sequence length="419" mass="48096">MRKFRFGQNRILKFIFLLILVLSTFAYAMFQGGFVSWFLFYSFIPLVVYTFFLLFYPMSNLEVEREVKVGELTEGQELEVTIRITRENMFPLFYLIVQDELPRRLRSLATGSGDHYQKGALALLLPMFKKHLSFTYKIKAMPRGEYYLDAISCKTGDMFGFVQKERTINSEHAVYVLPSYQELNWVPYKRNLSGSKQSSRQANFDVTTAVSVREYVPGDKLSWIDWKATAKSNKLLTKEFERQISQDFMVFLDRTKVHYQEEDSPLFERAVRLTASIANAALNQNSMLGLVSAGKDYSVLSVNGGKAQKRRIFHHLAKIWADGQTPFSTIIKREAHHFPAGTGMIVISPSLEKSLTAVLQELVSRKVQVEFFYISDNTFRSLDDQNALMRLRKYGVHVFEIAGNDFNEALKAGGNRATS</sequence>
<evidence type="ECO:0000313" key="4">
    <source>
        <dbReference type="Proteomes" id="UP000308230"/>
    </source>
</evidence>
<reference evidence="3 4" key="1">
    <citation type="submission" date="2019-04" db="EMBL/GenBank/DDBJ databases">
        <title>Bacillus caeni sp. nov., a bacterium isolated from mangrove sediment.</title>
        <authorList>
            <person name="Huang H."/>
            <person name="Mo K."/>
            <person name="Hu Y."/>
        </authorList>
    </citation>
    <scope>NUCLEOTIDE SEQUENCE [LARGE SCALE GENOMIC DNA]</scope>
    <source>
        <strain evidence="3 4">HB172195</strain>
    </source>
</reference>
<dbReference type="RefSeq" id="WP_138129203.1">
    <property type="nucleotide sequence ID" value="NZ_SWLG01000024.1"/>
</dbReference>
<keyword evidence="4" id="KW-1185">Reference proteome</keyword>
<accession>A0A5R9F689</accession>
<keyword evidence="1" id="KW-1133">Transmembrane helix</keyword>
<organism evidence="3 4">
    <name type="scientific">Exobacillus caeni</name>
    <dbReference type="NCBI Taxonomy" id="2574798"/>
    <lineage>
        <taxon>Bacteria</taxon>
        <taxon>Bacillati</taxon>
        <taxon>Bacillota</taxon>
        <taxon>Bacilli</taxon>
        <taxon>Bacillales</taxon>
        <taxon>Guptibacillaceae</taxon>
        <taxon>Exobacillus</taxon>
    </lineage>
</organism>
<feature type="domain" description="DUF58" evidence="2">
    <location>
        <begin position="211"/>
        <end position="323"/>
    </location>
</feature>
<name>A0A5R9F689_9BACL</name>
<feature type="transmembrane region" description="Helical" evidence="1">
    <location>
        <begin position="12"/>
        <end position="30"/>
    </location>
</feature>
<proteinExistence type="predicted"/>
<dbReference type="Proteomes" id="UP000308230">
    <property type="component" value="Unassembled WGS sequence"/>
</dbReference>
<dbReference type="PANTHER" id="PTHR34351:SF2">
    <property type="entry name" value="DUF58 DOMAIN-CONTAINING PROTEIN"/>
    <property type="match status" value="1"/>
</dbReference>
<dbReference type="EMBL" id="SWLG01000024">
    <property type="protein sequence ID" value="TLS35315.1"/>
    <property type="molecule type" value="Genomic_DNA"/>
</dbReference>
<comment type="caution">
    <text evidence="3">The sequence shown here is derived from an EMBL/GenBank/DDBJ whole genome shotgun (WGS) entry which is preliminary data.</text>
</comment>
<protein>
    <submittedName>
        <fullName evidence="3">DUF58 domain-containing protein</fullName>
    </submittedName>
</protein>
<dbReference type="OrthoDB" id="140416at2"/>
<dbReference type="AlphaFoldDB" id="A0A5R9F689"/>
<gene>
    <name evidence="3" type="ORF">FCL54_21255</name>
</gene>
<evidence type="ECO:0000259" key="2">
    <source>
        <dbReference type="Pfam" id="PF01882"/>
    </source>
</evidence>
<keyword evidence="1" id="KW-0812">Transmembrane</keyword>
<dbReference type="InterPro" id="IPR002881">
    <property type="entry name" value="DUF58"/>
</dbReference>
<dbReference type="Pfam" id="PF01882">
    <property type="entry name" value="DUF58"/>
    <property type="match status" value="1"/>
</dbReference>
<evidence type="ECO:0000313" key="3">
    <source>
        <dbReference type="EMBL" id="TLS35315.1"/>
    </source>
</evidence>
<dbReference type="PANTHER" id="PTHR34351">
    <property type="entry name" value="SLR1927 PROTEIN-RELATED"/>
    <property type="match status" value="1"/>
</dbReference>
<evidence type="ECO:0000256" key="1">
    <source>
        <dbReference type="SAM" id="Phobius"/>
    </source>
</evidence>
<feature type="transmembrane region" description="Helical" evidence="1">
    <location>
        <begin position="36"/>
        <end position="56"/>
    </location>
</feature>
<keyword evidence="1" id="KW-0472">Membrane</keyword>